<evidence type="ECO:0000313" key="2">
    <source>
        <dbReference type="Proteomes" id="UP000184499"/>
    </source>
</evidence>
<gene>
    <name evidence="1" type="ORF">ASPBRDRAFT_294571</name>
</gene>
<dbReference type="Proteomes" id="UP000184499">
    <property type="component" value="Unassembled WGS sequence"/>
</dbReference>
<evidence type="ECO:0000313" key="1">
    <source>
        <dbReference type="EMBL" id="OJJ69134.1"/>
    </source>
</evidence>
<accession>A0A1L9UBS0</accession>
<evidence type="ECO:0008006" key="3">
    <source>
        <dbReference type="Google" id="ProtNLM"/>
    </source>
</evidence>
<dbReference type="EMBL" id="KV878689">
    <property type="protein sequence ID" value="OJJ69134.1"/>
    <property type="molecule type" value="Genomic_DNA"/>
</dbReference>
<reference evidence="2" key="1">
    <citation type="journal article" date="2017" name="Genome Biol.">
        <title>Comparative genomics reveals high biological diversity and specific adaptations in the industrially and medically important fungal genus Aspergillus.</title>
        <authorList>
            <person name="de Vries R.P."/>
            <person name="Riley R."/>
            <person name="Wiebenga A."/>
            <person name="Aguilar-Osorio G."/>
            <person name="Amillis S."/>
            <person name="Uchima C.A."/>
            <person name="Anderluh G."/>
            <person name="Asadollahi M."/>
            <person name="Askin M."/>
            <person name="Barry K."/>
            <person name="Battaglia E."/>
            <person name="Bayram O."/>
            <person name="Benocci T."/>
            <person name="Braus-Stromeyer S.A."/>
            <person name="Caldana C."/>
            <person name="Canovas D."/>
            <person name="Cerqueira G.C."/>
            <person name="Chen F."/>
            <person name="Chen W."/>
            <person name="Choi C."/>
            <person name="Clum A."/>
            <person name="Dos Santos R.A."/>
            <person name="Damasio A.R."/>
            <person name="Diallinas G."/>
            <person name="Emri T."/>
            <person name="Fekete E."/>
            <person name="Flipphi M."/>
            <person name="Freyberg S."/>
            <person name="Gallo A."/>
            <person name="Gournas C."/>
            <person name="Habgood R."/>
            <person name="Hainaut M."/>
            <person name="Harispe M.L."/>
            <person name="Henrissat B."/>
            <person name="Hilden K.S."/>
            <person name="Hope R."/>
            <person name="Hossain A."/>
            <person name="Karabika E."/>
            <person name="Karaffa L."/>
            <person name="Karanyi Z."/>
            <person name="Krasevec N."/>
            <person name="Kuo A."/>
            <person name="Kusch H."/>
            <person name="LaButti K."/>
            <person name="Lagendijk E.L."/>
            <person name="Lapidus A."/>
            <person name="Levasseur A."/>
            <person name="Lindquist E."/>
            <person name="Lipzen A."/>
            <person name="Logrieco A.F."/>
            <person name="MacCabe A."/>
            <person name="Maekelae M.R."/>
            <person name="Malavazi I."/>
            <person name="Melin P."/>
            <person name="Meyer V."/>
            <person name="Mielnichuk N."/>
            <person name="Miskei M."/>
            <person name="Molnar A.P."/>
            <person name="Mule G."/>
            <person name="Ngan C.Y."/>
            <person name="Orejas M."/>
            <person name="Orosz E."/>
            <person name="Ouedraogo J.P."/>
            <person name="Overkamp K.M."/>
            <person name="Park H.-S."/>
            <person name="Perrone G."/>
            <person name="Piumi F."/>
            <person name="Punt P.J."/>
            <person name="Ram A.F."/>
            <person name="Ramon A."/>
            <person name="Rauscher S."/>
            <person name="Record E."/>
            <person name="Riano-Pachon D.M."/>
            <person name="Robert V."/>
            <person name="Roehrig J."/>
            <person name="Ruller R."/>
            <person name="Salamov A."/>
            <person name="Salih N.S."/>
            <person name="Samson R.A."/>
            <person name="Sandor E."/>
            <person name="Sanguinetti M."/>
            <person name="Schuetze T."/>
            <person name="Sepcic K."/>
            <person name="Shelest E."/>
            <person name="Sherlock G."/>
            <person name="Sophianopoulou V."/>
            <person name="Squina F.M."/>
            <person name="Sun H."/>
            <person name="Susca A."/>
            <person name="Todd R.B."/>
            <person name="Tsang A."/>
            <person name="Unkles S.E."/>
            <person name="van de Wiele N."/>
            <person name="van Rossen-Uffink D."/>
            <person name="Oliveira J.V."/>
            <person name="Vesth T.C."/>
            <person name="Visser J."/>
            <person name="Yu J.-H."/>
            <person name="Zhou M."/>
            <person name="Andersen M.R."/>
            <person name="Archer D.B."/>
            <person name="Baker S.E."/>
            <person name="Benoit I."/>
            <person name="Brakhage A.A."/>
            <person name="Braus G.H."/>
            <person name="Fischer R."/>
            <person name="Frisvad J.C."/>
            <person name="Goldman G.H."/>
            <person name="Houbraken J."/>
            <person name="Oakley B."/>
            <person name="Pocsi I."/>
            <person name="Scazzocchio C."/>
            <person name="Seiboth B."/>
            <person name="vanKuyk P.A."/>
            <person name="Wortman J."/>
            <person name="Dyer P.S."/>
            <person name="Grigoriev I.V."/>
        </authorList>
    </citation>
    <scope>NUCLEOTIDE SEQUENCE [LARGE SCALE GENOMIC DNA]</scope>
    <source>
        <strain evidence="2">CBS 101740 / IMI 381727 / IBT 21946</strain>
    </source>
</reference>
<dbReference type="GeneID" id="93575147"/>
<keyword evidence="2" id="KW-1185">Reference proteome</keyword>
<protein>
    <recommendedName>
        <fullName evidence="3">Poly A polymerase head domain-containing protein</fullName>
    </recommendedName>
</protein>
<dbReference type="STRING" id="767769.A0A1L9UBS0"/>
<sequence>MDPDNAMLRLIQDFVELLRDTPDFRGIAGYDQAQCVIVGGAAVRCYVKHRTVGDNFDIAVSPPDIAPRIKEKLSTMPYFGLQRDQLYWATTYGSIRIGIIPTDLFPDIPGNLQPIGSLDPCDLPFLPLAQLIQFKAHVCGMRSEEQNARDADDVQRLLKLFSGQSYRRRLSDRQWASLQLAKPSLKRSKPGYDWDAAI</sequence>
<dbReference type="OMA" id="QINGFER"/>
<proteinExistence type="predicted"/>
<organism evidence="1 2">
    <name type="scientific">Aspergillus brasiliensis (strain CBS 101740 / IMI 381727 / IBT 21946)</name>
    <dbReference type="NCBI Taxonomy" id="767769"/>
    <lineage>
        <taxon>Eukaryota</taxon>
        <taxon>Fungi</taxon>
        <taxon>Dikarya</taxon>
        <taxon>Ascomycota</taxon>
        <taxon>Pezizomycotina</taxon>
        <taxon>Eurotiomycetes</taxon>
        <taxon>Eurotiomycetidae</taxon>
        <taxon>Eurotiales</taxon>
        <taxon>Aspergillaceae</taxon>
        <taxon>Aspergillus</taxon>
        <taxon>Aspergillus subgen. Circumdati</taxon>
    </lineage>
</organism>
<name>A0A1L9UBS0_ASPBC</name>
<dbReference type="AlphaFoldDB" id="A0A1L9UBS0"/>
<dbReference type="OrthoDB" id="5421247at2759"/>
<dbReference type="RefSeq" id="XP_067476383.1">
    <property type="nucleotide sequence ID" value="XM_067622659.1"/>
</dbReference>
<dbReference type="VEuPathDB" id="FungiDB:ASPBRDRAFT_294571"/>